<dbReference type="EMBL" id="CAQM01000147">
    <property type="protein sequence ID" value="CCQ60425.1"/>
    <property type="molecule type" value="Genomic_DNA"/>
</dbReference>
<feature type="domain" description="RsdA/BaiN/AoA(So)-like Rossmann fold-like" evidence="4">
    <location>
        <begin position="2"/>
        <end position="403"/>
    </location>
</feature>
<dbReference type="Pfam" id="PF22780">
    <property type="entry name" value="HI0933_like_1st"/>
    <property type="match status" value="1"/>
</dbReference>
<gene>
    <name evidence="6" type="ORF">CWATWH0401_3762</name>
</gene>
<dbReference type="InterPro" id="IPR057661">
    <property type="entry name" value="RsdA/BaiN/AoA(So)_Rossmann"/>
</dbReference>
<dbReference type="Gene3D" id="2.40.30.10">
    <property type="entry name" value="Translation factors"/>
    <property type="match status" value="1"/>
</dbReference>
<dbReference type="PANTHER" id="PTHR42887:SF2">
    <property type="entry name" value="OS12G0638800 PROTEIN"/>
    <property type="match status" value="1"/>
</dbReference>
<evidence type="ECO:0008006" key="8">
    <source>
        <dbReference type="Google" id="ProtNLM"/>
    </source>
</evidence>
<proteinExistence type="predicted"/>
<evidence type="ECO:0000256" key="1">
    <source>
        <dbReference type="ARBA" id="ARBA00001974"/>
    </source>
</evidence>
<dbReference type="AlphaFoldDB" id="T2J5F3"/>
<comment type="cofactor">
    <cofactor evidence="1">
        <name>FAD</name>
        <dbReference type="ChEBI" id="CHEBI:57692"/>
    </cofactor>
</comment>
<dbReference type="InterPro" id="IPR055178">
    <property type="entry name" value="RsdA/BaiN/AoA(So)-like_dom"/>
</dbReference>
<reference evidence="6 7" key="2">
    <citation type="submission" date="2013-09" db="EMBL/GenBank/DDBJ databases">
        <title>Whole genome comparison of six Crocosphaera watsonii strains with differing phenotypes.</title>
        <authorList>
            <person name="Bench S.R."/>
            <person name="Heller P."/>
            <person name="Frank I."/>
            <person name="Arciniega M."/>
            <person name="Shilova I.N."/>
            <person name="Zehr J.P."/>
        </authorList>
    </citation>
    <scope>NUCLEOTIDE SEQUENCE [LARGE SCALE GENOMIC DNA]</scope>
    <source>
        <strain evidence="6 7">WH 0401</strain>
    </source>
</reference>
<dbReference type="Gene3D" id="1.10.8.260">
    <property type="entry name" value="HI0933 insert domain-like"/>
    <property type="match status" value="1"/>
</dbReference>
<dbReference type="PANTHER" id="PTHR42887">
    <property type="entry name" value="OS12G0638800 PROTEIN"/>
    <property type="match status" value="1"/>
</dbReference>
<accession>T2J5F3</accession>
<reference evidence="6 7" key="1">
    <citation type="submission" date="2013-01" db="EMBL/GenBank/DDBJ databases">
        <authorList>
            <person name="Bench S."/>
        </authorList>
    </citation>
    <scope>NUCLEOTIDE SEQUENCE [LARGE SCALE GENOMIC DNA]</scope>
    <source>
        <strain evidence="6 7">WH 0401</strain>
    </source>
</reference>
<feature type="domain" description="RsdA/BaiN/AoA(So)-like insert" evidence="5">
    <location>
        <begin position="185"/>
        <end position="351"/>
    </location>
</feature>
<dbReference type="Gene3D" id="3.50.50.60">
    <property type="entry name" value="FAD/NAD(P)-binding domain"/>
    <property type="match status" value="1"/>
</dbReference>
<dbReference type="SUPFAM" id="SSF51905">
    <property type="entry name" value="FAD/NAD(P)-binding domain"/>
    <property type="match status" value="1"/>
</dbReference>
<evidence type="ECO:0000259" key="5">
    <source>
        <dbReference type="Pfam" id="PF22780"/>
    </source>
</evidence>
<dbReference type="NCBIfam" id="TIGR00275">
    <property type="entry name" value="aminoacetone oxidase family FAD-binding enzyme"/>
    <property type="match status" value="1"/>
</dbReference>
<dbReference type="PRINTS" id="PR00368">
    <property type="entry name" value="FADPNR"/>
</dbReference>
<dbReference type="Pfam" id="PF03486">
    <property type="entry name" value="HI0933_like"/>
    <property type="match status" value="1"/>
</dbReference>
<organism evidence="6 7">
    <name type="scientific">Crocosphaera watsonii WH 0401</name>
    <dbReference type="NCBI Taxonomy" id="555881"/>
    <lineage>
        <taxon>Bacteria</taxon>
        <taxon>Bacillati</taxon>
        <taxon>Cyanobacteriota</taxon>
        <taxon>Cyanophyceae</taxon>
        <taxon>Oscillatoriophycideae</taxon>
        <taxon>Chroococcales</taxon>
        <taxon>Aphanothecaceae</taxon>
        <taxon>Crocosphaera</taxon>
    </lineage>
</organism>
<sequence length="409" mass="45304">MDIIIIGGGAAGFFAGIVCAENNPLTRVTIIEGSAKVLGKVRISGGGRCNVTHHCFDPAELVTYYPRGGRELRGAFTRFQPQDIINWFEKRGVRLKTEADGRVFPVTDSSQTIVNCLIKAAENAKIDIKLKSEVVALKLQENQFKVRLKHGESLRGDRILLATGSSARGYQLAKSLSHDIITPLPSLFTFKIKDSRFQGLEGISVDSVGLKLSGKGKNKTTQQSGSLLITHWGISGFGVLKLSAFGAKILAENNYQMLLSINWLFPDNPQQVKEKLIEIQSQYRQSRQQISSFCPFPLPKRLWQRLLNFIVVDPQKKWSELSKNELIKLAKELTQGEYKILGKGVFKDEFVTCGGVKLKEVNFSTMESKVCQHLYFAGEVLDIDGVTGGFNFQSAWTTGWLAGLALSKS</sequence>
<evidence type="ECO:0000256" key="2">
    <source>
        <dbReference type="ARBA" id="ARBA00022630"/>
    </source>
</evidence>
<comment type="caution">
    <text evidence="6">The sequence shown here is derived from an EMBL/GenBank/DDBJ whole genome shotgun (WGS) entry which is preliminary data.</text>
</comment>
<dbReference type="InterPro" id="IPR004792">
    <property type="entry name" value="BaiN-like"/>
</dbReference>
<dbReference type="SUPFAM" id="SSF160996">
    <property type="entry name" value="HI0933 insert domain-like"/>
    <property type="match status" value="1"/>
</dbReference>
<dbReference type="PRINTS" id="PR00411">
    <property type="entry name" value="PNDRDTASEI"/>
</dbReference>
<keyword evidence="3" id="KW-0274">FAD</keyword>
<evidence type="ECO:0000313" key="7">
    <source>
        <dbReference type="Proteomes" id="UP000018198"/>
    </source>
</evidence>
<dbReference type="InterPro" id="IPR023166">
    <property type="entry name" value="BaiN-like_dom_sf"/>
</dbReference>
<evidence type="ECO:0000259" key="4">
    <source>
        <dbReference type="Pfam" id="PF03486"/>
    </source>
</evidence>
<evidence type="ECO:0000313" key="6">
    <source>
        <dbReference type="EMBL" id="CCQ60425.1"/>
    </source>
</evidence>
<name>T2J5F3_CROWT</name>
<protein>
    <recommendedName>
        <fullName evidence="8">NAD(FAD)-utilizing dehydrogenases</fullName>
    </recommendedName>
</protein>
<keyword evidence="2" id="KW-0285">Flavoprotein</keyword>
<dbReference type="Proteomes" id="UP000018198">
    <property type="component" value="Unassembled WGS sequence"/>
</dbReference>
<evidence type="ECO:0000256" key="3">
    <source>
        <dbReference type="ARBA" id="ARBA00022827"/>
    </source>
</evidence>
<dbReference type="InterPro" id="IPR036188">
    <property type="entry name" value="FAD/NAD-bd_sf"/>
</dbReference>